<evidence type="ECO:0000313" key="1">
    <source>
        <dbReference type="EMBL" id="KAK0708616.1"/>
    </source>
</evidence>
<name>A0AA40A3K0_9PEZI</name>
<dbReference type="AlphaFoldDB" id="A0AA40A3K0"/>
<accession>A0AA40A3K0</accession>
<gene>
    <name evidence="1" type="ORF">B0H67DRAFT_648658</name>
</gene>
<proteinExistence type="predicted"/>
<keyword evidence="2" id="KW-1185">Reference proteome</keyword>
<reference evidence="1" key="1">
    <citation type="submission" date="2023-06" db="EMBL/GenBank/DDBJ databases">
        <title>Genome-scale phylogeny and comparative genomics of the fungal order Sordariales.</title>
        <authorList>
            <consortium name="Lawrence Berkeley National Laboratory"/>
            <person name="Hensen N."/>
            <person name="Bonometti L."/>
            <person name="Westerberg I."/>
            <person name="Brannstrom I.O."/>
            <person name="Guillou S."/>
            <person name="Cros-Aarteil S."/>
            <person name="Calhoun S."/>
            <person name="Haridas S."/>
            <person name="Kuo A."/>
            <person name="Mondo S."/>
            <person name="Pangilinan J."/>
            <person name="Riley R."/>
            <person name="Labutti K."/>
            <person name="Andreopoulos B."/>
            <person name="Lipzen A."/>
            <person name="Chen C."/>
            <person name="Yanf M."/>
            <person name="Daum C."/>
            <person name="Ng V."/>
            <person name="Clum A."/>
            <person name="Steindorff A."/>
            <person name="Ohm R."/>
            <person name="Martin F."/>
            <person name="Silar P."/>
            <person name="Natvig D."/>
            <person name="Lalanne C."/>
            <person name="Gautier V."/>
            <person name="Ament-Velasquez S.L."/>
            <person name="Kruys A."/>
            <person name="Hutchinson M.I."/>
            <person name="Powell A.J."/>
            <person name="Barry K."/>
            <person name="Miller A.N."/>
            <person name="Grigoriev I.V."/>
            <person name="Debuchy R."/>
            <person name="Gladieux P."/>
            <person name="Thoren M.H."/>
            <person name="Johannesson H."/>
        </authorList>
    </citation>
    <scope>NUCLEOTIDE SEQUENCE</scope>
    <source>
        <strain evidence="1">SMH4607-1</strain>
    </source>
</reference>
<protein>
    <submittedName>
        <fullName evidence="1">Uncharacterized protein</fullName>
    </submittedName>
</protein>
<dbReference type="EMBL" id="JAUKUA010000006">
    <property type="protein sequence ID" value="KAK0708616.1"/>
    <property type="molecule type" value="Genomic_DNA"/>
</dbReference>
<comment type="caution">
    <text evidence="1">The sequence shown here is derived from an EMBL/GenBank/DDBJ whole genome shotgun (WGS) entry which is preliminary data.</text>
</comment>
<dbReference type="Proteomes" id="UP001172102">
    <property type="component" value="Unassembled WGS sequence"/>
</dbReference>
<sequence>MIYKLLLTLDHTDQTELPLICLTTRHFVFPHSARKPRYPWVRLGIFPVILGCCRTINAEATEVLPSTFMASQRPLRKVHHTRLEYHHVAWEPFPPSLDKELAVFPMLKTFNMTLDPENLGEWSKLLRFNSHSHVLVDIPEVEFTIIVDGWLD</sequence>
<evidence type="ECO:0000313" key="2">
    <source>
        <dbReference type="Proteomes" id="UP001172102"/>
    </source>
</evidence>
<organism evidence="1 2">
    <name type="scientific">Lasiosphaeris hirsuta</name>
    <dbReference type="NCBI Taxonomy" id="260670"/>
    <lineage>
        <taxon>Eukaryota</taxon>
        <taxon>Fungi</taxon>
        <taxon>Dikarya</taxon>
        <taxon>Ascomycota</taxon>
        <taxon>Pezizomycotina</taxon>
        <taxon>Sordariomycetes</taxon>
        <taxon>Sordariomycetidae</taxon>
        <taxon>Sordariales</taxon>
        <taxon>Lasiosphaeriaceae</taxon>
        <taxon>Lasiosphaeris</taxon>
    </lineage>
</organism>